<dbReference type="Proteomes" id="UP001329505">
    <property type="component" value="Unassembled WGS sequence"/>
</dbReference>
<organism evidence="1 2">
    <name type="scientific">Pseudomonas soli</name>
    <dbReference type="NCBI Taxonomy" id="1306993"/>
    <lineage>
        <taxon>Bacteria</taxon>
        <taxon>Pseudomonadati</taxon>
        <taxon>Pseudomonadota</taxon>
        <taxon>Gammaproteobacteria</taxon>
        <taxon>Pseudomonadales</taxon>
        <taxon>Pseudomonadaceae</taxon>
        <taxon>Pseudomonas</taxon>
    </lineage>
</organism>
<dbReference type="RefSeq" id="WP_330126555.1">
    <property type="nucleotide sequence ID" value="NZ_JAZDQQ010000032.1"/>
</dbReference>
<evidence type="ECO:0000313" key="2">
    <source>
        <dbReference type="Proteomes" id="UP001329505"/>
    </source>
</evidence>
<protein>
    <submittedName>
        <fullName evidence="1">Uncharacterized protein</fullName>
    </submittedName>
</protein>
<reference evidence="1 2" key="1">
    <citation type="submission" date="2024-01" db="EMBL/GenBank/DDBJ databases">
        <title>Unpublished Manusciprt.</title>
        <authorList>
            <person name="Duman M."/>
            <person name="Valdes E.G."/>
            <person name="Ajmi N."/>
            <person name="Altun S."/>
            <person name="Saticioglu I.B."/>
        </authorList>
    </citation>
    <scope>NUCLEOTIDE SEQUENCE [LARGE SCALE GENOMIC DNA]</scope>
    <source>
        <strain evidence="1 2">139P</strain>
    </source>
</reference>
<keyword evidence="2" id="KW-1185">Reference proteome</keyword>
<evidence type="ECO:0000313" key="1">
    <source>
        <dbReference type="EMBL" id="MEE1883378.1"/>
    </source>
</evidence>
<dbReference type="EMBL" id="JAZDQQ010000032">
    <property type="protein sequence ID" value="MEE1883378.1"/>
    <property type="molecule type" value="Genomic_DNA"/>
</dbReference>
<comment type="caution">
    <text evidence="1">The sequence shown here is derived from an EMBL/GenBank/DDBJ whole genome shotgun (WGS) entry which is preliminary data.</text>
</comment>
<gene>
    <name evidence="1" type="ORF">V0R55_24750</name>
</gene>
<name>A0ABU7GWE3_9PSED</name>
<accession>A0ABU7GWE3</accession>
<proteinExistence type="predicted"/>
<sequence length="148" mass="15889">MSEAVDFAAVAAQTAERLRDPVAHFRDLDLMLPQVIPGNLDHLRGALAALLELGVPALARDPLAFGLAELCAADRVAGIQSAQDYLAGFVYGVQQAQVIDGALADRLRALVNRAASVLFADEMARIRRRHRARQVRARQPGGAPCPTN</sequence>